<evidence type="ECO:0000256" key="1">
    <source>
        <dbReference type="SAM" id="SignalP"/>
    </source>
</evidence>
<dbReference type="RefSeq" id="WP_202243565.1">
    <property type="nucleotide sequence ID" value="NZ_JAESIY010000003.1"/>
</dbReference>
<comment type="caution">
    <text evidence="2">The sequence shown here is derived from an EMBL/GenBank/DDBJ whole genome shotgun (WGS) entry which is preliminary data.</text>
</comment>
<dbReference type="Gene3D" id="1.10.390.10">
    <property type="entry name" value="Neutral Protease Domain 2"/>
    <property type="match status" value="1"/>
</dbReference>
<dbReference type="InterPro" id="IPR027268">
    <property type="entry name" value="Peptidase_M4/M1_CTD_sf"/>
</dbReference>
<reference evidence="2" key="1">
    <citation type="submission" date="2021-01" db="EMBL/GenBank/DDBJ databases">
        <title>Fulvivirga kasyanovii gen. nov., sp nov., a novel member of the phylum Bacteroidetes isolated from seawater in a mussel farm.</title>
        <authorList>
            <person name="Zhao L.-H."/>
            <person name="Wang Z.-J."/>
        </authorList>
    </citation>
    <scope>NUCLEOTIDE SEQUENCE</scope>
    <source>
        <strain evidence="2">2943</strain>
    </source>
</reference>
<dbReference type="Proteomes" id="UP000659388">
    <property type="component" value="Unassembled WGS sequence"/>
</dbReference>
<organism evidence="2 3">
    <name type="scientific">Fulvivirga sediminis</name>
    <dbReference type="NCBI Taxonomy" id="2803949"/>
    <lineage>
        <taxon>Bacteria</taxon>
        <taxon>Pseudomonadati</taxon>
        <taxon>Bacteroidota</taxon>
        <taxon>Cytophagia</taxon>
        <taxon>Cytophagales</taxon>
        <taxon>Fulvivirgaceae</taxon>
        <taxon>Fulvivirga</taxon>
    </lineage>
</organism>
<sequence length="454" mass="51734">MKLIKSTLFFLAFSVSIAIAKPGMVYTFNFEASVIHVSLRYNPIEKNSTVFEYGHKHSHGVSSSLKDLVNLQSNVTFKTDSANNSITFFHPANDIVLVQYDIINTHINAQKSLGDAYKPIITDSYIFSFSNALFLKPILNNRQYHKMKMSVQYTAAKAFPLFFSFAPTLQPKEEVTINLHEGINGVVCGASNLHMEERITGGTKNYIVLCEQSEASQNLPSFMNYIDTFIPTLSEFWGKTQEKVYTIIASPFFDQNHNHISSIAFKAGCHIKYSGDKILTNQEAIISVSREMMQKFIGSDNLAMNSDNQWFNKGFTDYNTWLLLKYSGLISEMDLKNTLSDTYRNLLKNPASTIPKSEILNHSWNNHEDEKLPYQRGALFAAYINKQISSLNEEGKTYQSFMRSLMNRSIKKNRDLTPKDFLKVASNYLPKKEIEHALQEYIMAGRFIPPSQIL</sequence>
<protein>
    <recommendedName>
        <fullName evidence="4">Peptidase M1 membrane alanine aminopeptidase domain-containing protein</fullName>
    </recommendedName>
</protein>
<evidence type="ECO:0008006" key="4">
    <source>
        <dbReference type="Google" id="ProtNLM"/>
    </source>
</evidence>
<dbReference type="EMBL" id="JAESIY010000003">
    <property type="protein sequence ID" value="MBL3655891.1"/>
    <property type="molecule type" value="Genomic_DNA"/>
</dbReference>
<dbReference type="SUPFAM" id="SSF55486">
    <property type="entry name" value="Metalloproteases ('zincins'), catalytic domain"/>
    <property type="match status" value="1"/>
</dbReference>
<name>A0A937F6F8_9BACT</name>
<evidence type="ECO:0000313" key="3">
    <source>
        <dbReference type="Proteomes" id="UP000659388"/>
    </source>
</evidence>
<keyword evidence="1" id="KW-0732">Signal</keyword>
<dbReference type="AlphaFoldDB" id="A0A937F6F8"/>
<proteinExistence type="predicted"/>
<feature type="chain" id="PRO_5036929280" description="Peptidase M1 membrane alanine aminopeptidase domain-containing protein" evidence="1">
    <location>
        <begin position="21"/>
        <end position="454"/>
    </location>
</feature>
<gene>
    <name evidence="2" type="ORF">JL102_07100</name>
</gene>
<accession>A0A937F6F8</accession>
<feature type="signal peptide" evidence="1">
    <location>
        <begin position="1"/>
        <end position="20"/>
    </location>
</feature>
<evidence type="ECO:0000313" key="2">
    <source>
        <dbReference type="EMBL" id="MBL3655891.1"/>
    </source>
</evidence>
<keyword evidence="3" id="KW-1185">Reference proteome</keyword>